<dbReference type="GO" id="GO:0004222">
    <property type="term" value="F:metalloendopeptidase activity"/>
    <property type="evidence" value="ECO:0007669"/>
    <property type="project" value="TreeGrafter"/>
</dbReference>
<keyword evidence="5" id="KW-1185">Reference proteome</keyword>
<dbReference type="InterPro" id="IPR011055">
    <property type="entry name" value="Dup_hybrid_motif"/>
</dbReference>
<sequence length="254" mass="28874">MRKNIFTYMLILLVCILPYNNVHASTELQIDRLIENEQKQKEISKKINELDLELKKEESESIEVISISFLEEDMDLVEEKEYSLQENKKALEKELENIMIDSIQIQKSIEKEKKEYLDKNNLSFIPGIWPLKSYYEISSAYGQRIHPITKKANFHRGIDIPAPKSTEILASDDGIVEFSGSQNGYGNVVKVKHFDGKTTVYAHNSYNRVNKGDIVKKGQAIAEVGSTGNSTGNHVHFEILLNGETTNPIDGVIK</sequence>
<evidence type="ECO:0000313" key="5">
    <source>
        <dbReference type="Proteomes" id="UP000245695"/>
    </source>
</evidence>
<dbReference type="SUPFAM" id="SSF51261">
    <property type="entry name" value="Duplicated hybrid motif"/>
    <property type="match status" value="1"/>
</dbReference>
<gene>
    <name evidence="4" type="ORF">FRIFI_1985</name>
</gene>
<feature type="chain" id="PRO_5015194824" evidence="2">
    <location>
        <begin position="25"/>
        <end position="254"/>
    </location>
</feature>
<dbReference type="PANTHER" id="PTHR21666:SF270">
    <property type="entry name" value="MUREIN HYDROLASE ACTIVATOR ENVC"/>
    <property type="match status" value="1"/>
</dbReference>
<dbReference type="FunFam" id="2.70.70.10:FF:000006">
    <property type="entry name" value="M23 family peptidase"/>
    <property type="match status" value="1"/>
</dbReference>
<dbReference type="KEGG" id="rhom:FRIFI_1985"/>
<keyword evidence="2" id="KW-0732">Signal</keyword>
<name>A0A2P2BT03_9FIRM</name>
<evidence type="ECO:0000256" key="1">
    <source>
        <dbReference type="SAM" id="Coils"/>
    </source>
</evidence>
<dbReference type="PANTHER" id="PTHR21666">
    <property type="entry name" value="PEPTIDASE-RELATED"/>
    <property type="match status" value="1"/>
</dbReference>
<feature type="signal peptide" evidence="2">
    <location>
        <begin position="1"/>
        <end position="24"/>
    </location>
</feature>
<dbReference type="RefSeq" id="WP_092924828.1">
    <property type="nucleotide sequence ID" value="NZ_FJTZ01000012.1"/>
</dbReference>
<dbReference type="EMBL" id="LN650648">
    <property type="protein sequence ID" value="CEI73513.1"/>
    <property type="molecule type" value="Genomic_DNA"/>
</dbReference>
<dbReference type="InterPro" id="IPR016047">
    <property type="entry name" value="M23ase_b-sheet_dom"/>
</dbReference>
<reference evidence="4 5" key="1">
    <citation type="submission" date="2014-09" db="EMBL/GenBank/DDBJ databases">
        <authorList>
            <person name="Hornung B.V."/>
        </authorList>
    </citation>
    <scope>NUCLEOTIDE SEQUENCE [LARGE SCALE GENOMIC DNA]</scope>
    <source>
        <strain evidence="4 5">FRIFI</strain>
    </source>
</reference>
<feature type="coiled-coil region" evidence="1">
    <location>
        <begin position="33"/>
        <end position="94"/>
    </location>
</feature>
<organism evidence="4 5">
    <name type="scientific">Romboutsia hominis</name>
    <dbReference type="NCBI Taxonomy" id="1507512"/>
    <lineage>
        <taxon>Bacteria</taxon>
        <taxon>Bacillati</taxon>
        <taxon>Bacillota</taxon>
        <taxon>Clostridia</taxon>
        <taxon>Peptostreptococcales</taxon>
        <taxon>Peptostreptococcaceae</taxon>
        <taxon>Romboutsia</taxon>
    </lineage>
</organism>
<proteinExistence type="predicted"/>
<dbReference type="Proteomes" id="UP000245695">
    <property type="component" value="Chromosome 1"/>
</dbReference>
<dbReference type="InterPro" id="IPR050570">
    <property type="entry name" value="Cell_wall_metabolism_enzyme"/>
</dbReference>
<evidence type="ECO:0000259" key="3">
    <source>
        <dbReference type="Pfam" id="PF01551"/>
    </source>
</evidence>
<evidence type="ECO:0000256" key="2">
    <source>
        <dbReference type="SAM" id="SignalP"/>
    </source>
</evidence>
<dbReference type="Pfam" id="PF01551">
    <property type="entry name" value="Peptidase_M23"/>
    <property type="match status" value="1"/>
</dbReference>
<feature type="domain" description="M23ase beta-sheet core" evidence="3">
    <location>
        <begin position="154"/>
        <end position="248"/>
    </location>
</feature>
<dbReference type="Gene3D" id="2.70.70.10">
    <property type="entry name" value="Glucose Permease (Domain IIA)"/>
    <property type="match status" value="1"/>
</dbReference>
<dbReference type="CDD" id="cd12797">
    <property type="entry name" value="M23_peptidase"/>
    <property type="match status" value="1"/>
</dbReference>
<dbReference type="AlphaFoldDB" id="A0A2P2BT03"/>
<accession>A0A2P2BT03</accession>
<evidence type="ECO:0000313" key="4">
    <source>
        <dbReference type="EMBL" id="CEI73513.1"/>
    </source>
</evidence>
<keyword evidence="1" id="KW-0175">Coiled coil</keyword>
<protein>
    <submittedName>
        <fullName evidence="4">Peptidase M23</fullName>
    </submittedName>
</protein>